<accession>A0ACD3Z3L9</accession>
<protein>
    <submittedName>
        <fullName evidence="1">Uncharacterized protein</fullName>
    </submittedName>
</protein>
<dbReference type="EMBL" id="CP090034">
    <property type="protein sequence ID" value="UPK95795.1"/>
    <property type="molecule type" value="Genomic_DNA"/>
</dbReference>
<proteinExistence type="predicted"/>
<dbReference type="Proteomes" id="UP000830768">
    <property type="component" value="Chromosome 5"/>
</dbReference>
<reference evidence="1" key="1">
    <citation type="submission" date="2021-11" db="EMBL/GenBank/DDBJ databases">
        <title>Fusarium solani-melongenae Genome sequencing and assembly.</title>
        <authorList>
            <person name="Xie S."/>
            <person name="Huang L."/>
            <person name="Zhang X."/>
        </authorList>
    </citation>
    <scope>NUCLEOTIDE SEQUENCE</scope>
    <source>
        <strain evidence="1">CRI 24-3</strain>
    </source>
</reference>
<evidence type="ECO:0000313" key="1">
    <source>
        <dbReference type="EMBL" id="UPK95795.1"/>
    </source>
</evidence>
<keyword evidence="2" id="KW-1185">Reference proteome</keyword>
<sequence length="355" mass="40782">MDIAQLDNDQKFELLAHIWPQMPRDDFNTYSGLYGKYFLYLEEQMSLVKRKPTLYSFGIVDNLFNLIEHIRRKENGTKTDISPDASRASFNSIDIAVRMWLTVDVQHSTVQVPGSLHWPENTSLSRTLEDWFTPPQDSRSHNLGQVPANFSVPNLIRYYQFKVTWTSDLLQHLKVDWEHKKIMVFEHGICLRNHIQYPDSCPLPRAVVQEAVDTLTLLFPNDRETKEFLSEEKRTILEVPYGRGRSLSLASYCYWRRNLSDLVDYWEQGPKGWSQIRLKPDRGNLLEYVTFWAATLVLVLTLLGIAFGVASLVLAKQALDVSVRSLEVSVQSYNLALAMACAEANATESLPGFCK</sequence>
<gene>
    <name evidence="1" type="ORF">LCI18_006730</name>
</gene>
<name>A0ACD3Z3L9_FUSSC</name>
<evidence type="ECO:0000313" key="2">
    <source>
        <dbReference type="Proteomes" id="UP000830768"/>
    </source>
</evidence>
<organism evidence="1 2">
    <name type="scientific">Fusarium solani subsp. cucurbitae</name>
    <name type="common">Neocosmosporum cucurbitae</name>
    <dbReference type="NCBI Taxonomy" id="2747967"/>
    <lineage>
        <taxon>Eukaryota</taxon>
        <taxon>Fungi</taxon>
        <taxon>Dikarya</taxon>
        <taxon>Ascomycota</taxon>
        <taxon>Pezizomycotina</taxon>
        <taxon>Sordariomycetes</taxon>
        <taxon>Hypocreomycetidae</taxon>
        <taxon>Hypocreales</taxon>
        <taxon>Nectriaceae</taxon>
        <taxon>Fusarium</taxon>
        <taxon>Fusarium solani species complex</taxon>
    </lineage>
</organism>